<dbReference type="Proteomes" id="UP000027002">
    <property type="component" value="Chromosome 3"/>
</dbReference>
<dbReference type="GO" id="GO:1990810">
    <property type="term" value="P:microtubule anchoring at mitotic spindle pole body"/>
    <property type="evidence" value="ECO:0007669"/>
    <property type="project" value="TreeGrafter"/>
</dbReference>
<sequence>MQISPLAPLHHSQPFKSSLFCIPSPNGRLVAVLTSSAILVRSTTTLQTVYAVKLSPELTEPITTCSWSACSSNILVSAGDQIRVFSACDSSLYATIQCPAAPTGGRLSLVEFGASDTEVLACAPSGLRLSIFDLASSRAVEVGNPKFCQPSSASRCFSIRPRTGHLLVLTRMGGKDMVSIHHPSTRQIIRSWYPGSTDAQEIKWTPDGQWILLWESPVQGRRLFIYASDGQHFRTLEASSLASNPTDSTKLDMEPGIKSCQLSCDSELCAVGDHSRGVTVLRTGIWRALMSLWHPLAVSPCETLQVWQEQVSSRVNGGDVHAFLRAAQAVSPPSMAENMLLSVDARTGCSLCAFDASSTLLATRLDESPGTIWIWDLAAGELRAVIIFHSVISFYWHPTSRETLLISCREEGKHVASYVWDPLSPGPVWLDVEKYLPGCDAHGPRLQFSWLNHETDSPQLLVSDAQQYVLLSLADWEQEANPWQAAERGSESDGSASGRDGLEPIDLAEDISTLEDTFSFRHTKT</sequence>
<dbReference type="GO" id="GO:0005815">
    <property type="term" value="C:microtubule organizing center"/>
    <property type="evidence" value="ECO:0007669"/>
    <property type="project" value="TreeGrafter"/>
</dbReference>
<gene>
    <name evidence="2" type="ORF">UV8b_03890</name>
</gene>
<dbReference type="InterPro" id="IPR015943">
    <property type="entry name" value="WD40/YVTN_repeat-like_dom_sf"/>
</dbReference>
<dbReference type="GO" id="GO:1990811">
    <property type="term" value="C:MWP complex"/>
    <property type="evidence" value="ECO:0007669"/>
    <property type="project" value="TreeGrafter"/>
</dbReference>
<dbReference type="KEGG" id="uvi:66064668"/>
<evidence type="ECO:0008006" key="4">
    <source>
        <dbReference type="Google" id="ProtNLM"/>
    </source>
</evidence>
<organism evidence="2 3">
    <name type="scientific">Ustilaginoidea virens</name>
    <name type="common">Rice false smut fungus</name>
    <name type="synonym">Villosiclava virens</name>
    <dbReference type="NCBI Taxonomy" id="1159556"/>
    <lineage>
        <taxon>Eukaryota</taxon>
        <taxon>Fungi</taxon>
        <taxon>Dikarya</taxon>
        <taxon>Ascomycota</taxon>
        <taxon>Pezizomycotina</taxon>
        <taxon>Sordariomycetes</taxon>
        <taxon>Hypocreomycetidae</taxon>
        <taxon>Hypocreales</taxon>
        <taxon>Clavicipitaceae</taxon>
        <taxon>Ustilaginoidea</taxon>
    </lineage>
</organism>
<dbReference type="EMBL" id="CP072755">
    <property type="protein sequence ID" value="QUC19649.1"/>
    <property type="molecule type" value="Genomic_DNA"/>
</dbReference>
<dbReference type="Gene3D" id="2.130.10.10">
    <property type="entry name" value="YVTN repeat-like/Quinoprotein amine dehydrogenase"/>
    <property type="match status" value="1"/>
</dbReference>
<dbReference type="PANTHER" id="PTHR16220:SF0">
    <property type="entry name" value="WD REPEAT-CONTAINING PROTEIN WRAP73"/>
    <property type="match status" value="1"/>
</dbReference>
<reference evidence="2" key="1">
    <citation type="submission" date="2020-03" db="EMBL/GenBank/DDBJ databases">
        <title>A mixture of massive structural variations and highly conserved coding sequences in Ustilaginoidea virens genome.</title>
        <authorList>
            <person name="Zhang K."/>
            <person name="Zhao Z."/>
            <person name="Zhang Z."/>
            <person name="Li Y."/>
            <person name="Hsiang T."/>
            <person name="Sun W."/>
        </authorList>
    </citation>
    <scope>NUCLEOTIDE SEQUENCE</scope>
    <source>
        <strain evidence="2">UV-8b</strain>
    </source>
</reference>
<proteinExistence type="predicted"/>
<dbReference type="InterPro" id="IPR052778">
    <property type="entry name" value="Centrosome-WD_assoc"/>
</dbReference>
<keyword evidence="3" id="KW-1185">Reference proteome</keyword>
<protein>
    <recommendedName>
        <fullName evidence="4">WD40 domain-containing protein</fullName>
    </recommendedName>
</protein>
<dbReference type="PANTHER" id="PTHR16220">
    <property type="entry name" value="WD REPEAT PROTEIN 8-RELATED"/>
    <property type="match status" value="1"/>
</dbReference>
<name>A0A8E5HR57_USTVR</name>
<accession>A0A8E5HR57</accession>
<dbReference type="GeneID" id="66064668"/>
<dbReference type="RefSeq" id="XP_042997322.1">
    <property type="nucleotide sequence ID" value="XM_043141388.1"/>
</dbReference>
<evidence type="ECO:0000313" key="3">
    <source>
        <dbReference type="Proteomes" id="UP000027002"/>
    </source>
</evidence>
<evidence type="ECO:0000256" key="1">
    <source>
        <dbReference type="SAM" id="MobiDB-lite"/>
    </source>
</evidence>
<dbReference type="SUPFAM" id="SSF82171">
    <property type="entry name" value="DPP6 N-terminal domain-like"/>
    <property type="match status" value="1"/>
</dbReference>
<feature type="region of interest" description="Disordered" evidence="1">
    <location>
        <begin position="482"/>
        <end position="508"/>
    </location>
</feature>
<dbReference type="AlphaFoldDB" id="A0A8E5HR57"/>
<evidence type="ECO:0000313" key="2">
    <source>
        <dbReference type="EMBL" id="QUC19649.1"/>
    </source>
</evidence>
<dbReference type="OrthoDB" id="308690at2759"/>